<proteinExistence type="predicted"/>
<evidence type="ECO:0000313" key="2">
    <source>
        <dbReference type="Proteomes" id="UP001529510"/>
    </source>
</evidence>
<accession>A0ABD0N7C2</accession>
<gene>
    <name evidence="1" type="ORF">M9458_045589</name>
</gene>
<dbReference type="Proteomes" id="UP001529510">
    <property type="component" value="Unassembled WGS sequence"/>
</dbReference>
<keyword evidence="2" id="KW-1185">Reference proteome</keyword>
<dbReference type="AlphaFoldDB" id="A0ABD0N7C2"/>
<name>A0ABD0N7C2_CIRMR</name>
<evidence type="ECO:0000313" key="1">
    <source>
        <dbReference type="EMBL" id="KAL0157513.1"/>
    </source>
</evidence>
<organism evidence="1 2">
    <name type="scientific">Cirrhinus mrigala</name>
    <name type="common">Mrigala</name>
    <dbReference type="NCBI Taxonomy" id="683832"/>
    <lineage>
        <taxon>Eukaryota</taxon>
        <taxon>Metazoa</taxon>
        <taxon>Chordata</taxon>
        <taxon>Craniata</taxon>
        <taxon>Vertebrata</taxon>
        <taxon>Euteleostomi</taxon>
        <taxon>Actinopterygii</taxon>
        <taxon>Neopterygii</taxon>
        <taxon>Teleostei</taxon>
        <taxon>Ostariophysi</taxon>
        <taxon>Cypriniformes</taxon>
        <taxon>Cyprinidae</taxon>
        <taxon>Labeoninae</taxon>
        <taxon>Labeonini</taxon>
        <taxon>Cirrhinus</taxon>
    </lineage>
</organism>
<dbReference type="EMBL" id="JAMKFB020000023">
    <property type="protein sequence ID" value="KAL0157513.1"/>
    <property type="molecule type" value="Genomic_DNA"/>
</dbReference>
<comment type="caution">
    <text evidence="1">The sequence shown here is derived from an EMBL/GenBank/DDBJ whole genome shotgun (WGS) entry which is preliminary data.</text>
</comment>
<sequence>MVRFTFTRSQFNLPPLFLSLVSQPKLVKTAVFSITRELLSGSARSNVTSNTSHFKNDNDRNIRAGSARVRFSCTRGSVQLPLTAVNVAACLIGRQLGVPACTCVPRCTSACRSCEDTSVRCTSGSGYECRNLSQMPQTLL</sequence>
<reference evidence="1 2" key="1">
    <citation type="submission" date="2024-05" db="EMBL/GenBank/DDBJ databases">
        <title>Genome sequencing and assembly of Indian major carp, Cirrhinus mrigala (Hamilton, 1822).</title>
        <authorList>
            <person name="Mohindra V."/>
            <person name="Chowdhury L.M."/>
            <person name="Lal K."/>
            <person name="Jena J.K."/>
        </authorList>
    </citation>
    <scope>NUCLEOTIDE SEQUENCE [LARGE SCALE GENOMIC DNA]</scope>
    <source>
        <strain evidence="1">CM1030</strain>
        <tissue evidence="1">Blood</tissue>
    </source>
</reference>
<feature type="non-terminal residue" evidence="1">
    <location>
        <position position="140"/>
    </location>
</feature>
<protein>
    <submittedName>
        <fullName evidence="1">Uncharacterized protein</fullName>
    </submittedName>
</protein>